<feature type="compositionally biased region" description="Basic and acidic residues" evidence="1">
    <location>
        <begin position="275"/>
        <end position="284"/>
    </location>
</feature>
<feature type="compositionally biased region" description="Polar residues" evidence="1">
    <location>
        <begin position="238"/>
        <end position="248"/>
    </location>
</feature>
<comment type="caution">
    <text evidence="2">The sequence shown here is derived from an EMBL/GenBank/DDBJ whole genome shotgun (WGS) entry which is preliminary data.</text>
</comment>
<proteinExistence type="predicted"/>
<protein>
    <submittedName>
        <fullName evidence="2">Uncharacterized protein</fullName>
    </submittedName>
</protein>
<dbReference type="OrthoDB" id="2530060at2759"/>
<accession>A0A9P7B5K7</accession>
<dbReference type="Proteomes" id="UP000777482">
    <property type="component" value="Unassembled WGS sequence"/>
</dbReference>
<sequence length="460" mass="48592">MEAPSTSTSTSTTVVTHHWQLEKYSRSRTVSSAPPPSDSAQPLAVEWDHYTQPRLALQLQAKYSNYPTASNAVVIPDQLLLQVTYDPLYRDRTPAQAAQAAQAAPPLLLDSIDLASFSDPRLAHATPKGQLPLKAVYRDAVLGLRYLVLGTRAAAAEFRRVQAKFTSTAERERFVDAIRVLVPVKPAAESATTNTTTDHRTTHLAAEDAPGTTTSSSSKKKKRKSTGQPPHSSIPLATPQSQSQQNQLATRRAKRARHAATVTASGSSSGMGGTRLDELYKQEGEYPPPLPPPGSTSSRPPSFLNAARSSFVVDNGLPYYSHQGQGQGGGGGGFLQPYQHQPQQITTTTTGGGGAAMLLGRSGSLASLLPRLAAAAASNSPPAPTAPFAATTTTTTTATSYNPTPLHVEDRLTYQTASLALLALEPDQLDKLLQDALLEEGFDRLVGTVKDALLGGGGGA</sequence>
<gene>
    <name evidence="2" type="ORF">C6P46_004872</name>
</gene>
<evidence type="ECO:0000313" key="3">
    <source>
        <dbReference type="Proteomes" id="UP000777482"/>
    </source>
</evidence>
<reference evidence="2 3" key="1">
    <citation type="submission" date="2020-11" db="EMBL/GenBank/DDBJ databases">
        <title>Kefir isolates.</title>
        <authorList>
            <person name="Marcisauskas S."/>
            <person name="Kim Y."/>
            <person name="Blasche S."/>
        </authorList>
    </citation>
    <scope>NUCLEOTIDE SEQUENCE [LARGE SCALE GENOMIC DNA]</scope>
    <source>
        <strain evidence="2 3">KR</strain>
    </source>
</reference>
<name>A0A9P7B5K7_RHOMI</name>
<organism evidence="2 3">
    <name type="scientific">Rhodotorula mucilaginosa</name>
    <name type="common">Yeast</name>
    <name type="synonym">Rhodotorula rubra</name>
    <dbReference type="NCBI Taxonomy" id="5537"/>
    <lineage>
        <taxon>Eukaryota</taxon>
        <taxon>Fungi</taxon>
        <taxon>Dikarya</taxon>
        <taxon>Basidiomycota</taxon>
        <taxon>Pucciniomycotina</taxon>
        <taxon>Microbotryomycetes</taxon>
        <taxon>Sporidiobolales</taxon>
        <taxon>Sporidiobolaceae</taxon>
        <taxon>Rhodotorula</taxon>
    </lineage>
</organism>
<dbReference type="AlphaFoldDB" id="A0A9P7B5K7"/>
<feature type="region of interest" description="Disordered" evidence="1">
    <location>
        <begin position="377"/>
        <end position="402"/>
    </location>
</feature>
<dbReference type="EMBL" id="PUHQ01000049">
    <property type="protein sequence ID" value="KAG0659932.1"/>
    <property type="molecule type" value="Genomic_DNA"/>
</dbReference>
<keyword evidence="3" id="KW-1185">Reference proteome</keyword>
<evidence type="ECO:0000313" key="2">
    <source>
        <dbReference type="EMBL" id="KAG0659932.1"/>
    </source>
</evidence>
<feature type="region of interest" description="Disordered" evidence="1">
    <location>
        <begin position="188"/>
        <end position="303"/>
    </location>
</feature>
<evidence type="ECO:0000256" key="1">
    <source>
        <dbReference type="SAM" id="MobiDB-lite"/>
    </source>
</evidence>
<feature type="compositionally biased region" description="Low complexity" evidence="1">
    <location>
        <begin position="259"/>
        <end position="268"/>
    </location>
</feature>